<dbReference type="InterPro" id="IPR023631">
    <property type="entry name" value="Amidase_dom"/>
</dbReference>
<feature type="active site" description="Acyl-ester intermediate" evidence="1">
    <location>
        <position position="181"/>
    </location>
</feature>
<dbReference type="Proteomes" id="UP000800235">
    <property type="component" value="Unassembled WGS sequence"/>
</dbReference>
<organism evidence="3 4">
    <name type="scientific">Tothia fuscella</name>
    <dbReference type="NCBI Taxonomy" id="1048955"/>
    <lineage>
        <taxon>Eukaryota</taxon>
        <taxon>Fungi</taxon>
        <taxon>Dikarya</taxon>
        <taxon>Ascomycota</taxon>
        <taxon>Pezizomycotina</taxon>
        <taxon>Dothideomycetes</taxon>
        <taxon>Pleosporomycetidae</taxon>
        <taxon>Venturiales</taxon>
        <taxon>Cylindrosympodiaceae</taxon>
        <taxon>Tothia</taxon>
    </lineage>
</organism>
<proteinExistence type="predicted"/>
<dbReference type="Pfam" id="PF01425">
    <property type="entry name" value="Amidase"/>
    <property type="match status" value="1"/>
</dbReference>
<feature type="active site" description="Charge relay system" evidence="1">
    <location>
        <position position="83"/>
    </location>
</feature>
<dbReference type="PIRSF" id="PIRSF001221">
    <property type="entry name" value="Amidase_fungi"/>
    <property type="match status" value="1"/>
</dbReference>
<dbReference type="PANTHER" id="PTHR42678">
    <property type="entry name" value="AMIDASE"/>
    <property type="match status" value="1"/>
</dbReference>
<sequence>MLQIAELTIDKVHKSYRNGEYTSRQLCEAYLERIKLFDQAGSKLNAIVIVSQTALEEADALDNYLKEHGELIGPLHGVPIIAKDQCDTAGLQTTYGNKLCKHIPTKDATLVKKLKDAGGIILAKSTMPDFAASYNSASSVSGETRNPYDLTRESGGSSAGTGAAIAANFGLIGIGEDTGGSIRVPASFCNLVGLRPTVGLISRDGLSPLLKPHDTPGPMARTVRDAALMLDCMVGYDPADPYTATALLAGPPRGCSYESNLTTERISKARIGVLNCMFGDDQNPECSSVNKVVRAALAKLQTSGTILVDIPDIPNLEEKLNFSATFLSRSRYDIDSFLTKHPHIKQSVETIFQTRSFHPALSLFEKIGPGIKTPYEDPQYAQRLEARDNLERQFIGIMAEYKLDAIVYPTVRIPPPTIEDVLGPRFYASFPTNTSIGSRTNMPALSMPAGFTDDTNLPVGMEMLGLPYQEQPLLELGFGVESLLNARKPPVFEG</sequence>
<dbReference type="Gene3D" id="3.90.1300.10">
    <property type="entry name" value="Amidase signature (AS) domain"/>
    <property type="match status" value="1"/>
</dbReference>
<feature type="active site" description="Charge relay system" evidence="1">
    <location>
        <position position="157"/>
    </location>
</feature>
<dbReference type="SUPFAM" id="SSF75304">
    <property type="entry name" value="Amidase signature (AS) enzymes"/>
    <property type="match status" value="1"/>
</dbReference>
<keyword evidence="4" id="KW-1185">Reference proteome</keyword>
<feature type="domain" description="Amidase" evidence="2">
    <location>
        <begin position="26"/>
        <end position="474"/>
    </location>
</feature>
<reference evidence="3" key="1">
    <citation type="journal article" date="2020" name="Stud. Mycol.">
        <title>101 Dothideomycetes genomes: a test case for predicting lifestyles and emergence of pathogens.</title>
        <authorList>
            <person name="Haridas S."/>
            <person name="Albert R."/>
            <person name="Binder M."/>
            <person name="Bloem J."/>
            <person name="Labutti K."/>
            <person name="Salamov A."/>
            <person name="Andreopoulos B."/>
            <person name="Baker S."/>
            <person name="Barry K."/>
            <person name="Bills G."/>
            <person name="Bluhm B."/>
            <person name="Cannon C."/>
            <person name="Castanera R."/>
            <person name="Culley D."/>
            <person name="Daum C."/>
            <person name="Ezra D."/>
            <person name="Gonzalez J."/>
            <person name="Henrissat B."/>
            <person name="Kuo A."/>
            <person name="Liang C."/>
            <person name="Lipzen A."/>
            <person name="Lutzoni F."/>
            <person name="Magnuson J."/>
            <person name="Mondo S."/>
            <person name="Nolan M."/>
            <person name="Ohm R."/>
            <person name="Pangilinan J."/>
            <person name="Park H.-J."/>
            <person name="Ramirez L."/>
            <person name="Alfaro M."/>
            <person name="Sun H."/>
            <person name="Tritt A."/>
            <person name="Yoshinaga Y."/>
            <person name="Zwiers L.-H."/>
            <person name="Turgeon B."/>
            <person name="Goodwin S."/>
            <person name="Spatafora J."/>
            <person name="Crous P."/>
            <person name="Grigoriev I."/>
        </authorList>
    </citation>
    <scope>NUCLEOTIDE SEQUENCE</scope>
    <source>
        <strain evidence="3">CBS 130266</strain>
    </source>
</reference>
<dbReference type="InterPro" id="IPR036928">
    <property type="entry name" value="AS_sf"/>
</dbReference>
<gene>
    <name evidence="3" type="ORF">EJ08DRAFT_669825</name>
</gene>
<accession>A0A9P4NUL7</accession>
<protein>
    <submittedName>
        <fullName evidence="3">Amidase family protein</fullName>
    </submittedName>
</protein>
<dbReference type="OrthoDB" id="566138at2759"/>
<name>A0A9P4NUL7_9PEZI</name>
<dbReference type="PANTHER" id="PTHR42678:SF34">
    <property type="entry name" value="OS04G0183300 PROTEIN"/>
    <property type="match status" value="1"/>
</dbReference>
<dbReference type="EMBL" id="MU007030">
    <property type="protein sequence ID" value="KAF2431713.1"/>
    <property type="molecule type" value="Genomic_DNA"/>
</dbReference>
<evidence type="ECO:0000313" key="3">
    <source>
        <dbReference type="EMBL" id="KAF2431713.1"/>
    </source>
</evidence>
<dbReference type="AlphaFoldDB" id="A0A9P4NUL7"/>
<evidence type="ECO:0000256" key="1">
    <source>
        <dbReference type="PIRSR" id="PIRSR001221-1"/>
    </source>
</evidence>
<evidence type="ECO:0000259" key="2">
    <source>
        <dbReference type="Pfam" id="PF01425"/>
    </source>
</evidence>
<evidence type="ECO:0000313" key="4">
    <source>
        <dbReference type="Proteomes" id="UP000800235"/>
    </source>
</evidence>
<comment type="caution">
    <text evidence="3">The sequence shown here is derived from an EMBL/GenBank/DDBJ whole genome shotgun (WGS) entry which is preliminary data.</text>
</comment>